<dbReference type="InterPro" id="IPR023210">
    <property type="entry name" value="NADP_OxRdtase_dom"/>
</dbReference>
<dbReference type="PANTHER" id="PTHR43150">
    <property type="entry name" value="HYPERKINETIC, ISOFORM M"/>
    <property type="match status" value="1"/>
</dbReference>
<proteinExistence type="inferred from homology"/>
<evidence type="ECO:0000256" key="3">
    <source>
        <dbReference type="ARBA" id="ARBA00023002"/>
    </source>
</evidence>
<dbReference type="EMBL" id="CACRUT010000008">
    <property type="protein sequence ID" value="VYT83760.1"/>
    <property type="molecule type" value="Genomic_DNA"/>
</dbReference>
<dbReference type="InterPro" id="IPR036812">
    <property type="entry name" value="NAD(P)_OxRdtase_dom_sf"/>
</dbReference>
<dbReference type="CDD" id="cd19089">
    <property type="entry name" value="AKR_AKR14A1_2"/>
    <property type="match status" value="1"/>
</dbReference>
<dbReference type="PANTHER" id="PTHR43150:SF4">
    <property type="entry name" value="L-GLYCERALDEHYDE 3-PHOSPHATE REDUCTASE"/>
    <property type="match status" value="1"/>
</dbReference>
<gene>
    <name evidence="4" type="primary">gpr_2</name>
    <name evidence="4" type="ORF">PCLFYP37_01259</name>
</gene>
<reference evidence="4" key="1">
    <citation type="submission" date="2019-11" db="EMBL/GenBank/DDBJ databases">
        <authorList>
            <person name="Feng L."/>
        </authorList>
    </citation>
    <scope>NUCLEOTIDE SEQUENCE</scope>
    <source>
        <strain evidence="4">PclaraLFYP37</strain>
    </source>
</reference>
<dbReference type="RefSeq" id="WP_021979677.1">
    <property type="nucleotide sequence ID" value="NZ_CACRUT010000008.1"/>
</dbReference>
<dbReference type="GO" id="GO:0016491">
    <property type="term" value="F:oxidoreductase activity"/>
    <property type="evidence" value="ECO:0007669"/>
    <property type="project" value="UniProtKB-KW"/>
</dbReference>
<protein>
    <submittedName>
        <fullName evidence="4">L-glyceraldehyde 3-phosphate reductase</fullName>
        <ecNumber evidence="4">1.1.1.-</ecNumber>
    </submittedName>
</protein>
<sequence>MLNPIYSPASDRYENGMRYRRSGRSGVLLPEVSLGLWHNFGDVNPLSHSLAMAHYAFDHGITHFDLANNYGPSYGSAEETFGFIMKKSFKPYRDELFVSTKAGYDMWPGPYGNWGSRKSLMASLDQSLVRMGLDYVDVFYSHRYDPETPLEETMQALVDIVRQGKALYVGLSRYPADKAEEAYRYLEARDVHCLLYQGRYNLFDRAPEEEGILGQARAYGVGFIAFSPLAQGLLTSRYLQGVPEDSRMAQGRFLKREVLTEAVLEKIKALDRVAAERGQTLAEMSLAWVLKDELVTSVIIGASSVAQLEDNLKALRKVDFSREELDRIEAICHTPDGGQ</sequence>
<name>A0A6N3A1Q0_9BACT</name>
<dbReference type="Gene3D" id="3.20.20.100">
    <property type="entry name" value="NADP-dependent oxidoreductase domain"/>
    <property type="match status" value="1"/>
</dbReference>
<keyword evidence="2" id="KW-0521">NADP</keyword>
<dbReference type="AlphaFoldDB" id="A0A6N3A1Q0"/>
<organism evidence="4">
    <name type="scientific">Paraprevotella clara</name>
    <dbReference type="NCBI Taxonomy" id="454154"/>
    <lineage>
        <taxon>Bacteria</taxon>
        <taxon>Pseudomonadati</taxon>
        <taxon>Bacteroidota</taxon>
        <taxon>Bacteroidia</taxon>
        <taxon>Bacteroidales</taxon>
        <taxon>Prevotellaceae</taxon>
        <taxon>Paraprevotella</taxon>
    </lineage>
</organism>
<evidence type="ECO:0000313" key="4">
    <source>
        <dbReference type="EMBL" id="VYT83760.1"/>
    </source>
</evidence>
<dbReference type="Pfam" id="PF00248">
    <property type="entry name" value="Aldo_ket_red"/>
    <property type="match status" value="1"/>
</dbReference>
<evidence type="ECO:0000256" key="1">
    <source>
        <dbReference type="ARBA" id="ARBA00006515"/>
    </source>
</evidence>
<comment type="similarity">
    <text evidence="1">Belongs to the shaker potassium channel beta subunit family.</text>
</comment>
<evidence type="ECO:0000256" key="2">
    <source>
        <dbReference type="ARBA" id="ARBA00022857"/>
    </source>
</evidence>
<dbReference type="EC" id="1.1.1.-" evidence="4"/>
<keyword evidence="3 4" id="KW-0560">Oxidoreductase</keyword>
<dbReference type="GO" id="GO:0051596">
    <property type="term" value="P:methylglyoxal catabolic process"/>
    <property type="evidence" value="ECO:0007669"/>
    <property type="project" value="TreeGrafter"/>
</dbReference>
<dbReference type="InterPro" id="IPR005399">
    <property type="entry name" value="K_chnl_volt-dep_bsu_KCNAB-rel"/>
</dbReference>
<dbReference type="SUPFAM" id="SSF51430">
    <property type="entry name" value="NAD(P)-linked oxidoreductase"/>
    <property type="match status" value="1"/>
</dbReference>
<accession>A0A6N3A1Q0</accession>